<sequence length="32" mass="3758">MHISALFRTWNTKFLGDTNASIFKFEVKQQKA</sequence>
<dbReference type="EMBL" id="GBRH01252880">
    <property type="protein sequence ID" value="JAD45015.1"/>
    <property type="molecule type" value="Transcribed_RNA"/>
</dbReference>
<accession>A0A0A9A7N7</accession>
<reference evidence="1" key="1">
    <citation type="submission" date="2014-09" db="EMBL/GenBank/DDBJ databases">
        <authorList>
            <person name="Magalhaes I.L.F."/>
            <person name="Oliveira U."/>
            <person name="Santos F.R."/>
            <person name="Vidigal T.H.D.A."/>
            <person name="Brescovit A.D."/>
            <person name="Santos A.J."/>
        </authorList>
    </citation>
    <scope>NUCLEOTIDE SEQUENCE</scope>
    <source>
        <tissue evidence="1">Shoot tissue taken approximately 20 cm above the soil surface</tissue>
    </source>
</reference>
<reference evidence="1" key="2">
    <citation type="journal article" date="2015" name="Data Brief">
        <title>Shoot transcriptome of the giant reed, Arundo donax.</title>
        <authorList>
            <person name="Barrero R.A."/>
            <person name="Guerrero F.D."/>
            <person name="Moolhuijzen P."/>
            <person name="Goolsby J.A."/>
            <person name="Tidwell J."/>
            <person name="Bellgard S.E."/>
            <person name="Bellgard M.I."/>
        </authorList>
    </citation>
    <scope>NUCLEOTIDE SEQUENCE</scope>
    <source>
        <tissue evidence="1">Shoot tissue taken approximately 20 cm above the soil surface</tissue>
    </source>
</reference>
<protein>
    <submittedName>
        <fullName evidence="1">Uncharacterized protein</fullName>
    </submittedName>
</protein>
<evidence type="ECO:0000313" key="1">
    <source>
        <dbReference type="EMBL" id="JAD45015.1"/>
    </source>
</evidence>
<proteinExistence type="predicted"/>
<organism evidence="1">
    <name type="scientific">Arundo donax</name>
    <name type="common">Giant reed</name>
    <name type="synonym">Donax arundinaceus</name>
    <dbReference type="NCBI Taxonomy" id="35708"/>
    <lineage>
        <taxon>Eukaryota</taxon>
        <taxon>Viridiplantae</taxon>
        <taxon>Streptophyta</taxon>
        <taxon>Embryophyta</taxon>
        <taxon>Tracheophyta</taxon>
        <taxon>Spermatophyta</taxon>
        <taxon>Magnoliopsida</taxon>
        <taxon>Liliopsida</taxon>
        <taxon>Poales</taxon>
        <taxon>Poaceae</taxon>
        <taxon>PACMAD clade</taxon>
        <taxon>Arundinoideae</taxon>
        <taxon>Arundineae</taxon>
        <taxon>Arundo</taxon>
    </lineage>
</organism>
<name>A0A0A9A7N7_ARUDO</name>
<dbReference type="AlphaFoldDB" id="A0A0A9A7N7"/>